<evidence type="ECO:0000313" key="1">
    <source>
        <dbReference type="EMBL" id="MFD2518348.1"/>
    </source>
</evidence>
<protein>
    <submittedName>
        <fullName evidence="1">Uncharacterized protein</fullName>
    </submittedName>
</protein>
<name>A0ABW5IY67_9FLAO</name>
<gene>
    <name evidence="1" type="ORF">ACFSTG_10620</name>
</gene>
<keyword evidence="2" id="KW-1185">Reference proteome</keyword>
<proteinExistence type="predicted"/>
<dbReference type="Proteomes" id="UP001597468">
    <property type="component" value="Unassembled WGS sequence"/>
</dbReference>
<evidence type="ECO:0000313" key="2">
    <source>
        <dbReference type="Proteomes" id="UP001597468"/>
    </source>
</evidence>
<reference evidence="2" key="1">
    <citation type="journal article" date="2019" name="Int. J. Syst. Evol. Microbiol.">
        <title>The Global Catalogue of Microorganisms (GCM) 10K type strain sequencing project: providing services to taxonomists for standard genome sequencing and annotation.</title>
        <authorList>
            <consortium name="The Broad Institute Genomics Platform"/>
            <consortium name="The Broad Institute Genome Sequencing Center for Infectious Disease"/>
            <person name="Wu L."/>
            <person name="Ma J."/>
        </authorList>
    </citation>
    <scope>NUCLEOTIDE SEQUENCE [LARGE SCALE GENOMIC DNA]</scope>
    <source>
        <strain evidence="2">KCTC 42585</strain>
    </source>
</reference>
<dbReference type="RefSeq" id="WP_380752294.1">
    <property type="nucleotide sequence ID" value="NZ_JBHULT010000009.1"/>
</dbReference>
<accession>A0ABW5IY67</accession>
<dbReference type="EMBL" id="JBHULT010000009">
    <property type="protein sequence ID" value="MFD2518348.1"/>
    <property type="molecule type" value="Genomic_DNA"/>
</dbReference>
<comment type="caution">
    <text evidence="1">The sequence shown here is derived from an EMBL/GenBank/DDBJ whole genome shotgun (WGS) entry which is preliminary data.</text>
</comment>
<organism evidence="1 2">
    <name type="scientific">Salinimicrobium flavum</name>
    <dbReference type="NCBI Taxonomy" id="1737065"/>
    <lineage>
        <taxon>Bacteria</taxon>
        <taxon>Pseudomonadati</taxon>
        <taxon>Bacteroidota</taxon>
        <taxon>Flavobacteriia</taxon>
        <taxon>Flavobacteriales</taxon>
        <taxon>Flavobacteriaceae</taxon>
        <taxon>Salinimicrobium</taxon>
    </lineage>
</organism>
<sequence>MTLINKEHPLMDFLAEVLLEKGFSLTYKEFNGVPALAAASEESVNRLYLFLKPEEVKEKLKGWVPRQESFRVIIPVLRTDDELKVRAELKEAGRDGAEVYRLNLVERFAFYSRGFKKEQELQPFRHNTVSPIV</sequence>